<gene>
    <name evidence="1" type="ORF">EPI10_020560</name>
</gene>
<evidence type="ECO:0000313" key="2">
    <source>
        <dbReference type="Proteomes" id="UP000325315"/>
    </source>
</evidence>
<organism evidence="1 2">
    <name type="scientific">Gossypium australe</name>
    <dbReference type="NCBI Taxonomy" id="47621"/>
    <lineage>
        <taxon>Eukaryota</taxon>
        <taxon>Viridiplantae</taxon>
        <taxon>Streptophyta</taxon>
        <taxon>Embryophyta</taxon>
        <taxon>Tracheophyta</taxon>
        <taxon>Spermatophyta</taxon>
        <taxon>Magnoliopsida</taxon>
        <taxon>eudicotyledons</taxon>
        <taxon>Gunneridae</taxon>
        <taxon>Pentapetalae</taxon>
        <taxon>rosids</taxon>
        <taxon>malvids</taxon>
        <taxon>Malvales</taxon>
        <taxon>Malvaceae</taxon>
        <taxon>Malvoideae</taxon>
        <taxon>Gossypium</taxon>
    </lineage>
</organism>
<protein>
    <submittedName>
        <fullName evidence="1">Pyridoxal-phosphate-dependent serine hydroxymethyltransferase</fullName>
    </submittedName>
</protein>
<dbReference type="PANTHER" id="PTHR34482">
    <property type="entry name" value="DNA DAMAGE-INDUCIBLE PROTEIN 1-LIKE"/>
    <property type="match status" value="1"/>
</dbReference>
<dbReference type="EMBL" id="SMMG02000003">
    <property type="protein sequence ID" value="KAA3480100.1"/>
    <property type="molecule type" value="Genomic_DNA"/>
</dbReference>
<comment type="caution">
    <text evidence="1">The sequence shown here is derived from an EMBL/GenBank/DDBJ whole genome shotgun (WGS) entry which is preliminary data.</text>
</comment>
<name>A0A5B6WEM9_9ROSI</name>
<sequence>MNLVQGERSVVEYEAEFLRLSKYARALVATEYDKCVRFEDGLRYDLRCRKSSALSVKGKIRREIRARSDRPSRNEASVASNMILGCTDCERRHLDEC</sequence>
<evidence type="ECO:0000313" key="1">
    <source>
        <dbReference type="EMBL" id="KAA3480100.1"/>
    </source>
</evidence>
<reference evidence="2" key="1">
    <citation type="journal article" date="2019" name="Plant Biotechnol. J.">
        <title>Genome sequencing of the Australian wild diploid species Gossypium australe highlights disease resistance and delayed gland morphogenesis.</title>
        <authorList>
            <person name="Cai Y."/>
            <person name="Cai X."/>
            <person name="Wang Q."/>
            <person name="Wang P."/>
            <person name="Zhang Y."/>
            <person name="Cai C."/>
            <person name="Xu Y."/>
            <person name="Wang K."/>
            <person name="Zhou Z."/>
            <person name="Wang C."/>
            <person name="Geng S."/>
            <person name="Li B."/>
            <person name="Dong Q."/>
            <person name="Hou Y."/>
            <person name="Wang H."/>
            <person name="Ai P."/>
            <person name="Liu Z."/>
            <person name="Yi F."/>
            <person name="Sun M."/>
            <person name="An G."/>
            <person name="Cheng J."/>
            <person name="Zhang Y."/>
            <person name="Shi Q."/>
            <person name="Xie Y."/>
            <person name="Shi X."/>
            <person name="Chang Y."/>
            <person name="Huang F."/>
            <person name="Chen Y."/>
            <person name="Hong S."/>
            <person name="Mi L."/>
            <person name="Sun Q."/>
            <person name="Zhang L."/>
            <person name="Zhou B."/>
            <person name="Peng R."/>
            <person name="Zhang X."/>
            <person name="Liu F."/>
        </authorList>
    </citation>
    <scope>NUCLEOTIDE SEQUENCE [LARGE SCALE GENOMIC DNA]</scope>
    <source>
        <strain evidence="2">cv. PA1801</strain>
    </source>
</reference>
<dbReference type="GO" id="GO:0032259">
    <property type="term" value="P:methylation"/>
    <property type="evidence" value="ECO:0007669"/>
    <property type="project" value="UniProtKB-KW"/>
</dbReference>
<keyword evidence="1" id="KW-0808">Transferase</keyword>
<keyword evidence="1" id="KW-0489">Methyltransferase</keyword>
<dbReference type="PANTHER" id="PTHR34482:SF36">
    <property type="entry name" value="RETROTRANSPOSON GAG DOMAIN-CONTAINING PROTEIN"/>
    <property type="match status" value="1"/>
</dbReference>
<keyword evidence="2" id="KW-1185">Reference proteome</keyword>
<proteinExistence type="predicted"/>
<dbReference type="OrthoDB" id="2272416at2759"/>
<accession>A0A5B6WEM9</accession>
<dbReference type="GO" id="GO:0008168">
    <property type="term" value="F:methyltransferase activity"/>
    <property type="evidence" value="ECO:0007669"/>
    <property type="project" value="UniProtKB-KW"/>
</dbReference>
<dbReference type="Proteomes" id="UP000325315">
    <property type="component" value="Unassembled WGS sequence"/>
</dbReference>
<dbReference type="AlphaFoldDB" id="A0A5B6WEM9"/>